<reference evidence="2" key="1">
    <citation type="journal article" date="2023" name="Front. Plant Sci.">
        <title>Chromosomal-level genome assembly of Melastoma candidum provides insights into trichome evolution.</title>
        <authorList>
            <person name="Zhong Y."/>
            <person name="Wu W."/>
            <person name="Sun C."/>
            <person name="Zou P."/>
            <person name="Liu Y."/>
            <person name="Dai S."/>
            <person name="Zhou R."/>
        </authorList>
    </citation>
    <scope>NUCLEOTIDE SEQUENCE [LARGE SCALE GENOMIC DNA]</scope>
</reference>
<comment type="caution">
    <text evidence="1">The sequence shown here is derived from an EMBL/GenBank/DDBJ whole genome shotgun (WGS) entry which is preliminary data.</text>
</comment>
<evidence type="ECO:0000313" key="1">
    <source>
        <dbReference type="EMBL" id="KAI4302576.1"/>
    </source>
</evidence>
<accession>A0ACB9KYI9</accession>
<dbReference type="Proteomes" id="UP001057402">
    <property type="component" value="Chromosome 12"/>
</dbReference>
<dbReference type="EMBL" id="CM042891">
    <property type="protein sequence ID" value="KAI4302576.1"/>
    <property type="molecule type" value="Genomic_DNA"/>
</dbReference>
<keyword evidence="2" id="KW-1185">Reference proteome</keyword>
<gene>
    <name evidence="1" type="ORF">MLD38_038302</name>
</gene>
<proteinExistence type="predicted"/>
<sequence>MFTSEDKANFEDDDWNLSYKAFSSDHKQQVQHQHNHYQLSLFDLPSPYPFRCFSDDFGCPEGACLNHDQNHNLDLILFHHQQLQRNLQPEQEATVDFVQGEDERETKAAVSVAPGMRSSKKDRHSKITTARGPRDRRMRLSLEVAREFFDLQDMLGFDTASKTVEWLISQSKSAIKEIFRKVKASDGSGTADSFAFDCEIGYDHNSEDDGRDPTKESSANQKPSNMVRKPRQPKKSYSHQRSSSTTRESRNQARERARERTFEKMWKRTLESSRSNLMRLENGEESSCNQTGKTGSNLEILTEYEEISTGRISMNCSNLICSNQSPTPPSSSGNLNLQEISIPNYQWQAYYYYYGYNPSY</sequence>
<name>A0ACB9KYI9_9MYRT</name>
<protein>
    <submittedName>
        <fullName evidence="1">Uncharacterized protein</fullName>
    </submittedName>
</protein>
<organism evidence="1 2">
    <name type="scientific">Melastoma candidum</name>
    <dbReference type="NCBI Taxonomy" id="119954"/>
    <lineage>
        <taxon>Eukaryota</taxon>
        <taxon>Viridiplantae</taxon>
        <taxon>Streptophyta</taxon>
        <taxon>Embryophyta</taxon>
        <taxon>Tracheophyta</taxon>
        <taxon>Spermatophyta</taxon>
        <taxon>Magnoliopsida</taxon>
        <taxon>eudicotyledons</taxon>
        <taxon>Gunneridae</taxon>
        <taxon>Pentapetalae</taxon>
        <taxon>rosids</taxon>
        <taxon>malvids</taxon>
        <taxon>Myrtales</taxon>
        <taxon>Melastomataceae</taxon>
        <taxon>Melastomatoideae</taxon>
        <taxon>Melastomateae</taxon>
        <taxon>Melastoma</taxon>
    </lineage>
</organism>
<evidence type="ECO:0000313" key="2">
    <source>
        <dbReference type="Proteomes" id="UP001057402"/>
    </source>
</evidence>